<dbReference type="EMBL" id="JBHUKU010000006">
    <property type="protein sequence ID" value="MFD2459413.1"/>
    <property type="molecule type" value="Genomic_DNA"/>
</dbReference>
<feature type="domain" description="DNA-directed RNA polymerase beta subunit external 1" evidence="15">
    <location>
        <begin position="507"/>
        <end position="573"/>
    </location>
</feature>
<dbReference type="Gene3D" id="2.40.50.150">
    <property type="match status" value="1"/>
</dbReference>
<gene>
    <name evidence="6" type="primary">rpoB</name>
    <name evidence="16" type="ORF">ACFSYJ_12450</name>
</gene>
<dbReference type="Gene3D" id="3.90.1110.10">
    <property type="entry name" value="RNA polymerase Rpb2, domain 2"/>
    <property type="match status" value="1"/>
</dbReference>
<dbReference type="InterPro" id="IPR007120">
    <property type="entry name" value="DNA-dir_RNAP_su2_dom"/>
</dbReference>
<feature type="domain" description="RNA polymerase beta subunit protrusion" evidence="13">
    <location>
        <begin position="97"/>
        <end position="415"/>
    </location>
</feature>
<feature type="domain" description="RNA polymerase Rpb2" evidence="14">
    <location>
        <begin position="429"/>
        <end position="497"/>
    </location>
</feature>
<dbReference type="Pfam" id="PF00562">
    <property type="entry name" value="RNA_pol_Rpb2_6"/>
    <property type="match status" value="1"/>
</dbReference>
<dbReference type="Pfam" id="PF04565">
    <property type="entry name" value="RNA_pol_Rpb2_3"/>
    <property type="match status" value="1"/>
</dbReference>
<keyword evidence="2 6" id="KW-0808">Transferase</keyword>
<dbReference type="InterPro" id="IPR015712">
    <property type="entry name" value="DNA-dir_RNA_pol_su2"/>
</dbReference>
<dbReference type="InterPro" id="IPR010243">
    <property type="entry name" value="RNA_pol_bsu_bac"/>
</dbReference>
<evidence type="ECO:0000256" key="1">
    <source>
        <dbReference type="ARBA" id="ARBA00022478"/>
    </source>
</evidence>
<evidence type="ECO:0000259" key="12">
    <source>
        <dbReference type="Pfam" id="PF04561"/>
    </source>
</evidence>
<dbReference type="Pfam" id="PF04561">
    <property type="entry name" value="RNA_pol_Rpb2_2"/>
    <property type="match status" value="1"/>
</dbReference>
<dbReference type="Gene3D" id="3.90.1100.10">
    <property type="match status" value="1"/>
</dbReference>
<dbReference type="NCBIfam" id="NF001616">
    <property type="entry name" value="PRK00405.1"/>
    <property type="match status" value="1"/>
</dbReference>
<comment type="subunit">
    <text evidence="6 8">The RNAP catalytic core consists of 2 alpha, 1 beta, 1 beta' and 1 omega subunit. When a sigma factor is associated with the core the holoenzyme is formed, which can initiate transcription.</text>
</comment>
<comment type="catalytic activity">
    <reaction evidence="5 6 8">
        <text>RNA(n) + a ribonucleoside 5'-triphosphate = RNA(n+1) + diphosphate</text>
        <dbReference type="Rhea" id="RHEA:21248"/>
        <dbReference type="Rhea" id="RHEA-COMP:14527"/>
        <dbReference type="Rhea" id="RHEA-COMP:17342"/>
        <dbReference type="ChEBI" id="CHEBI:33019"/>
        <dbReference type="ChEBI" id="CHEBI:61557"/>
        <dbReference type="ChEBI" id="CHEBI:140395"/>
        <dbReference type="EC" id="2.7.7.6"/>
    </reaction>
</comment>
<comment type="similarity">
    <text evidence="6 7">Belongs to the RNA polymerase beta chain family.</text>
</comment>
<feature type="domain" description="RNA polymerase Rpb2" evidence="12">
    <location>
        <begin position="174"/>
        <end position="370"/>
    </location>
</feature>
<evidence type="ECO:0000256" key="4">
    <source>
        <dbReference type="ARBA" id="ARBA00023163"/>
    </source>
</evidence>
<dbReference type="InterPro" id="IPR037033">
    <property type="entry name" value="DNA-dir_RNAP_su2_hyb_sf"/>
</dbReference>
<organism evidence="16 17">
    <name type="scientific">Amycolatopsis samaneae</name>
    <dbReference type="NCBI Taxonomy" id="664691"/>
    <lineage>
        <taxon>Bacteria</taxon>
        <taxon>Bacillati</taxon>
        <taxon>Actinomycetota</taxon>
        <taxon>Actinomycetes</taxon>
        <taxon>Pseudonocardiales</taxon>
        <taxon>Pseudonocardiaceae</taxon>
        <taxon>Amycolatopsis</taxon>
    </lineage>
</organism>
<evidence type="ECO:0000256" key="3">
    <source>
        <dbReference type="ARBA" id="ARBA00022695"/>
    </source>
</evidence>
<evidence type="ECO:0000313" key="17">
    <source>
        <dbReference type="Proteomes" id="UP001597419"/>
    </source>
</evidence>
<dbReference type="InterPro" id="IPR014724">
    <property type="entry name" value="RNA_pol_RPB2_OB-fold"/>
</dbReference>
<dbReference type="InterPro" id="IPR007644">
    <property type="entry name" value="RNA_pol_bsu_protrusion"/>
</dbReference>
<dbReference type="Pfam" id="PF04560">
    <property type="entry name" value="RNA_pol_Rpb2_7"/>
    <property type="match status" value="1"/>
</dbReference>
<dbReference type="PROSITE" id="PS01166">
    <property type="entry name" value="RNA_POL_BETA"/>
    <property type="match status" value="1"/>
</dbReference>
<dbReference type="InterPro" id="IPR037034">
    <property type="entry name" value="RNA_pol_Rpb2_2_sf"/>
</dbReference>
<dbReference type="Gene3D" id="2.40.50.100">
    <property type="match status" value="1"/>
</dbReference>
<dbReference type="GO" id="GO:0000428">
    <property type="term" value="C:DNA-directed RNA polymerase complex"/>
    <property type="evidence" value="ECO:0007669"/>
    <property type="project" value="UniProtKB-KW"/>
</dbReference>
<dbReference type="InterPro" id="IPR007645">
    <property type="entry name" value="RNA_pol_Rpb2_3"/>
</dbReference>
<feature type="domain" description="DNA-directed RNA polymerase subunit 2 hybrid-binding" evidence="10">
    <location>
        <begin position="634"/>
        <end position="1050"/>
    </location>
</feature>
<dbReference type="InterPro" id="IPR019462">
    <property type="entry name" value="DNA-dir_RNA_pol_bsu_external_1"/>
</dbReference>
<dbReference type="HAMAP" id="MF_01321">
    <property type="entry name" value="RNApol_bact_RpoB"/>
    <property type="match status" value="1"/>
</dbReference>
<protein>
    <recommendedName>
        <fullName evidence="6 8">DNA-directed RNA polymerase subunit beta</fullName>
        <shortName evidence="6">RNAP subunit beta</shortName>
        <ecNumber evidence="6 8">2.7.7.6</ecNumber>
    </recommendedName>
    <alternativeName>
        <fullName evidence="6">RNA polymerase subunit beta</fullName>
    </alternativeName>
    <alternativeName>
        <fullName evidence="6">Transcriptase subunit beta</fullName>
    </alternativeName>
</protein>
<dbReference type="Gene3D" id="2.40.270.10">
    <property type="entry name" value="DNA-directed RNA polymerase, subunit 2, domain 6"/>
    <property type="match status" value="1"/>
</dbReference>
<evidence type="ECO:0000256" key="6">
    <source>
        <dbReference type="HAMAP-Rule" id="MF_01321"/>
    </source>
</evidence>
<comment type="caution">
    <text evidence="16">The sequence shown here is derived from an EMBL/GenBank/DDBJ whole genome shotgun (WGS) entry which is preliminary data.</text>
</comment>
<reference evidence="17" key="1">
    <citation type="journal article" date="2019" name="Int. J. Syst. Evol. Microbiol.">
        <title>The Global Catalogue of Microorganisms (GCM) 10K type strain sequencing project: providing services to taxonomists for standard genome sequencing and annotation.</title>
        <authorList>
            <consortium name="The Broad Institute Genomics Platform"/>
            <consortium name="The Broad Institute Genome Sequencing Center for Infectious Disease"/>
            <person name="Wu L."/>
            <person name="Ma J."/>
        </authorList>
    </citation>
    <scope>NUCLEOTIDE SEQUENCE [LARGE SCALE GENOMIC DNA]</scope>
    <source>
        <strain evidence="17">CGMCC 4.7643</strain>
    </source>
</reference>
<name>A0ABW5GEM1_9PSEU</name>
<evidence type="ECO:0000256" key="5">
    <source>
        <dbReference type="ARBA" id="ARBA00048552"/>
    </source>
</evidence>
<evidence type="ECO:0000256" key="8">
    <source>
        <dbReference type="RuleBase" id="RU363031"/>
    </source>
</evidence>
<dbReference type="Gene3D" id="3.90.1800.10">
    <property type="entry name" value="RNA polymerase alpha subunit dimerisation domain"/>
    <property type="match status" value="1"/>
</dbReference>
<evidence type="ECO:0000256" key="9">
    <source>
        <dbReference type="SAM" id="MobiDB-lite"/>
    </source>
</evidence>
<evidence type="ECO:0000259" key="14">
    <source>
        <dbReference type="Pfam" id="PF04565"/>
    </source>
</evidence>
<dbReference type="EC" id="2.7.7.6" evidence="6 8"/>
<dbReference type="NCBIfam" id="TIGR02013">
    <property type="entry name" value="rpoB"/>
    <property type="match status" value="1"/>
</dbReference>
<evidence type="ECO:0000259" key="13">
    <source>
        <dbReference type="Pfam" id="PF04563"/>
    </source>
</evidence>
<dbReference type="Pfam" id="PF04563">
    <property type="entry name" value="RNA_pol_Rpb2_1"/>
    <property type="match status" value="1"/>
</dbReference>
<accession>A0ABW5GEM1</accession>
<keyword evidence="17" id="KW-1185">Reference proteome</keyword>
<feature type="region of interest" description="Disordered" evidence="9">
    <location>
        <begin position="1"/>
        <end position="28"/>
    </location>
</feature>
<dbReference type="PANTHER" id="PTHR20856">
    <property type="entry name" value="DNA-DIRECTED RNA POLYMERASE I SUBUNIT 2"/>
    <property type="match status" value="1"/>
</dbReference>
<evidence type="ECO:0000256" key="7">
    <source>
        <dbReference type="RuleBase" id="RU000434"/>
    </source>
</evidence>
<keyword evidence="1 6" id="KW-0240">DNA-directed RNA polymerase</keyword>
<comment type="function">
    <text evidence="6 8">DNA-dependent RNA polymerase catalyzes the transcription of DNA into RNA using the four ribonucleoside triphosphates as substrates.</text>
</comment>
<dbReference type="Proteomes" id="UP001597419">
    <property type="component" value="Unassembled WGS sequence"/>
</dbReference>
<evidence type="ECO:0000259" key="11">
    <source>
        <dbReference type="Pfam" id="PF04560"/>
    </source>
</evidence>
<proteinExistence type="inferred from homology"/>
<dbReference type="SUPFAM" id="SSF64484">
    <property type="entry name" value="beta and beta-prime subunits of DNA dependent RNA-polymerase"/>
    <property type="match status" value="1"/>
</dbReference>
<dbReference type="CDD" id="cd00653">
    <property type="entry name" value="RNA_pol_B_RPB2"/>
    <property type="match status" value="1"/>
</dbReference>
<sequence length="1167" mass="129740">MAVSPANQATAATTSAESRSESTGIPGAPKRVSFAKIREPLSTPNLLDVQIRSFEWFTGDEAWFQRRVEEGEENPVGGLEEVLNEISPIEDFSGSMSLSFSDPRFDEVKASIEECKDKDMTYAAPLFVTAEFVNNNTGEIKSQTVFLGDFPVMTDKGTFIINGTERVVVSQLVRSPGVYFNRNVDKTTDKDVFDVRVIPSRGAWLEFDVDKRDTVGVRIDRKRRQPVTVLLKALGWTTEAIRERFHFSETLLATLEKDHTAGTDEALLDIYRKLRPGEPPTKESAQTLLENLFFKPKRYDLAKVGRYKLNKKLGIDTPYDTGTLTEEDIVTTIEYLVRLHAGEEKMDAQNGTEIPIEVDDIDHFGNRRLRTVGELIQNQIRVGLSRTERVVRERMTTQDVEAITPQTLINIRPIGAAIKEFFGTSQLSQFMDQNNPLSGLTHKRRLSALGPGGLSRERAGMEVRDVHPSHYGRMCPIETPEGPNIGLIGSLCSYARVNPFGFIETPYRKVVEGRVTDQVDYLTADEEDRYVKAQANAPIDDEGNFVEDRVLVRRKGGEVELIDPLDVDYMDVSPRQMVSVATAMIPFLEHDDANRALMGANMQRQAVPLLRNSAPLVGTGVELRAAVDAGDVLVAEQAGVVEELSADLITIMHDDGTRKSYGLYKFRRSNHGTCFNHRPIVNEGDRVEQGQVIADGPSTENGEMALGKNLLVAVMPWEGHNYEDAIILSERLVQDDVLTSIHIEEHEIDARDTKLGAEEITRDIPNVSEEVLADLDERGIIRIGAEVRDGDILVGKVTPKGETELTPEERLLRAIFGEKAREVRDTSLKVPHGETGKVIGIRVFSREDDDELPPGVNELVRVYVAQKRKIQPGDKLAGRHGNKGVIGKILPAEDMPFMEDGTPVDIILNTHGVPRRMNIGQILELHLGWLASQGWKIENNPEWAKNLNEELYDVEPGTNTATPVFDGAKEEELTGLLGATRPNRDGERMVKENGKATLFDGRSGEPYPYPVSVGYMYILKLHHLVDDKIHARSTGPYSMITQQPLGGKAQFGGQRFGEMECWAMQAYGAAYTLQELLTIKSDDVVGRVKVYEAIVKGENIPEPGIPESFKVLLKELQSLCLNVEVLSSDGAAIEMRDSDDEDLERAAANLGINLSRNESPSVDDVVH</sequence>
<evidence type="ECO:0000259" key="10">
    <source>
        <dbReference type="Pfam" id="PF00562"/>
    </source>
</evidence>
<dbReference type="Pfam" id="PF10385">
    <property type="entry name" value="RNA_pol_Rpb2_45"/>
    <property type="match status" value="1"/>
</dbReference>
<dbReference type="InterPro" id="IPR007641">
    <property type="entry name" value="RNA_pol_Rpb2_7"/>
</dbReference>
<dbReference type="InterPro" id="IPR042107">
    <property type="entry name" value="DNA-dir_RNA_pol_bsu_ext_1_sf"/>
</dbReference>
<dbReference type="InterPro" id="IPR007642">
    <property type="entry name" value="RNA_pol_Rpb2_2"/>
</dbReference>
<dbReference type="InterPro" id="IPR007121">
    <property type="entry name" value="RNA_pol_bsu_CS"/>
</dbReference>
<feature type="domain" description="RNA polymerase Rpb2" evidence="11">
    <location>
        <begin position="1052"/>
        <end position="1126"/>
    </location>
</feature>
<feature type="compositionally biased region" description="Low complexity" evidence="9">
    <location>
        <begin position="9"/>
        <end position="23"/>
    </location>
</feature>
<keyword evidence="4 6" id="KW-0804">Transcription</keyword>
<evidence type="ECO:0000259" key="15">
    <source>
        <dbReference type="Pfam" id="PF10385"/>
    </source>
</evidence>
<keyword evidence="3 6" id="KW-0548">Nucleotidyltransferase</keyword>
<dbReference type="GO" id="GO:0003899">
    <property type="term" value="F:DNA-directed RNA polymerase activity"/>
    <property type="evidence" value="ECO:0007669"/>
    <property type="project" value="UniProtKB-EC"/>
</dbReference>
<dbReference type="RefSeq" id="WP_345396579.1">
    <property type="nucleotide sequence ID" value="NZ_BAABHG010000008.1"/>
</dbReference>
<evidence type="ECO:0000313" key="16">
    <source>
        <dbReference type="EMBL" id="MFD2459413.1"/>
    </source>
</evidence>
<dbReference type="Gene3D" id="2.30.150.10">
    <property type="entry name" value="DNA-directed RNA polymerase, beta subunit, external 1 domain"/>
    <property type="match status" value="1"/>
</dbReference>
<evidence type="ECO:0000256" key="2">
    <source>
        <dbReference type="ARBA" id="ARBA00022679"/>
    </source>
</evidence>